<dbReference type="AlphaFoldDB" id="A0A6J4M2M2"/>
<feature type="compositionally biased region" description="Basic and acidic residues" evidence="1">
    <location>
        <begin position="211"/>
        <end position="226"/>
    </location>
</feature>
<organism evidence="2">
    <name type="scientific">uncultured Gemmatimonadota bacterium</name>
    <dbReference type="NCBI Taxonomy" id="203437"/>
    <lineage>
        <taxon>Bacteria</taxon>
        <taxon>Pseudomonadati</taxon>
        <taxon>Gemmatimonadota</taxon>
        <taxon>environmental samples</taxon>
    </lineage>
</organism>
<feature type="compositionally biased region" description="Low complexity" evidence="1">
    <location>
        <begin position="1"/>
        <end position="10"/>
    </location>
</feature>
<gene>
    <name evidence="2" type="ORF">AVDCRST_MAG68-3528</name>
</gene>
<feature type="region of interest" description="Disordered" evidence="1">
    <location>
        <begin position="165"/>
        <end position="240"/>
    </location>
</feature>
<feature type="compositionally biased region" description="Basic residues" evidence="1">
    <location>
        <begin position="84"/>
        <end position="99"/>
    </location>
</feature>
<feature type="non-terminal residue" evidence="2">
    <location>
        <position position="240"/>
    </location>
</feature>
<evidence type="ECO:0000313" key="2">
    <source>
        <dbReference type="EMBL" id="CAA9348346.1"/>
    </source>
</evidence>
<feature type="region of interest" description="Disordered" evidence="1">
    <location>
        <begin position="1"/>
        <end position="136"/>
    </location>
</feature>
<feature type="compositionally biased region" description="Basic residues" evidence="1">
    <location>
        <begin position="124"/>
        <end position="136"/>
    </location>
</feature>
<feature type="compositionally biased region" description="Basic residues" evidence="1">
    <location>
        <begin position="201"/>
        <end position="210"/>
    </location>
</feature>
<protein>
    <submittedName>
        <fullName evidence="2">Lipase</fullName>
    </submittedName>
</protein>
<sequence>APARSPPDGGAPAGGRGSAAEAGSHPVRARMAGRGGAVERDEGALQGGWLARRGAVRVDPGSARGQCRRRGPDRGARGPDPGGHGRRAGRHRHPLHGRPIRPLLRQEPAQRRQGGRVGIAGRPQPRHLRRRAVLRRRVPRDAARLALSGRAEPGRRDAGHRALRHLALPLRRDHRPARDGDPHRRRQPPDGLHLPPGAPARHGRVPGRTRLHQEQRGSHRDTETRRRTPLCYRTGAGRTV</sequence>
<dbReference type="EMBL" id="CADCTW010000162">
    <property type="protein sequence ID" value="CAA9348346.1"/>
    <property type="molecule type" value="Genomic_DNA"/>
</dbReference>
<feature type="non-terminal residue" evidence="2">
    <location>
        <position position="1"/>
    </location>
</feature>
<name>A0A6J4M2M2_9BACT</name>
<accession>A0A6J4M2M2</accession>
<evidence type="ECO:0000256" key="1">
    <source>
        <dbReference type="SAM" id="MobiDB-lite"/>
    </source>
</evidence>
<reference evidence="2" key="1">
    <citation type="submission" date="2020-02" db="EMBL/GenBank/DDBJ databases">
        <authorList>
            <person name="Meier V. D."/>
        </authorList>
    </citation>
    <scope>NUCLEOTIDE SEQUENCE</scope>
    <source>
        <strain evidence="2">AVDCRST_MAG68</strain>
    </source>
</reference>
<proteinExistence type="predicted"/>